<sequence length="111" mass="13504">MAYKDLSKRREAHKRYYLKNKQLYRQKNIRRKKLLIDFVISLKQKPCMDCGVKYPHYVMDFDHRDRKTKLASINRMINFHSYATKKILEEIEKCDLICSNCHRIRTYCGVV</sequence>
<comment type="caution">
    <text evidence="1">The sequence shown here is derived from an EMBL/GenBank/DDBJ whole genome shotgun (WGS) entry which is preliminary data.</text>
</comment>
<evidence type="ECO:0000313" key="1">
    <source>
        <dbReference type="EMBL" id="OGD87672.1"/>
    </source>
</evidence>
<protein>
    <recommendedName>
        <fullName evidence="3">HNH domain-containing protein</fullName>
    </recommendedName>
</protein>
<organism evidence="1 2">
    <name type="scientific">Candidatus Curtissbacteria bacterium RIFCSPHIGHO2_02_FULL_40_16b</name>
    <dbReference type="NCBI Taxonomy" id="1797714"/>
    <lineage>
        <taxon>Bacteria</taxon>
        <taxon>Candidatus Curtissiibacteriota</taxon>
    </lineage>
</organism>
<name>A0A1F5G730_9BACT</name>
<dbReference type="Proteomes" id="UP000177369">
    <property type="component" value="Unassembled WGS sequence"/>
</dbReference>
<evidence type="ECO:0008006" key="3">
    <source>
        <dbReference type="Google" id="ProtNLM"/>
    </source>
</evidence>
<proteinExistence type="predicted"/>
<dbReference type="EMBL" id="MFBD01000045">
    <property type="protein sequence ID" value="OGD87672.1"/>
    <property type="molecule type" value="Genomic_DNA"/>
</dbReference>
<evidence type="ECO:0000313" key="2">
    <source>
        <dbReference type="Proteomes" id="UP000177369"/>
    </source>
</evidence>
<accession>A0A1F5G730</accession>
<reference evidence="1 2" key="1">
    <citation type="journal article" date="2016" name="Nat. Commun.">
        <title>Thousands of microbial genomes shed light on interconnected biogeochemical processes in an aquifer system.</title>
        <authorList>
            <person name="Anantharaman K."/>
            <person name="Brown C.T."/>
            <person name="Hug L.A."/>
            <person name="Sharon I."/>
            <person name="Castelle C.J."/>
            <person name="Probst A.J."/>
            <person name="Thomas B.C."/>
            <person name="Singh A."/>
            <person name="Wilkins M.J."/>
            <person name="Karaoz U."/>
            <person name="Brodie E.L."/>
            <person name="Williams K.H."/>
            <person name="Hubbard S.S."/>
            <person name="Banfield J.F."/>
        </authorList>
    </citation>
    <scope>NUCLEOTIDE SEQUENCE [LARGE SCALE GENOMIC DNA]</scope>
</reference>
<dbReference type="AlphaFoldDB" id="A0A1F5G730"/>
<gene>
    <name evidence="1" type="ORF">A3D04_02280</name>
</gene>